<feature type="DNA-binding region" description="H-T-H motif" evidence="4">
    <location>
        <begin position="37"/>
        <end position="56"/>
    </location>
</feature>
<dbReference type="OrthoDB" id="3192968at2"/>
<evidence type="ECO:0000256" key="4">
    <source>
        <dbReference type="PROSITE-ProRule" id="PRU00335"/>
    </source>
</evidence>
<dbReference type="InterPro" id="IPR050109">
    <property type="entry name" value="HTH-type_TetR-like_transc_reg"/>
</dbReference>
<dbReference type="SUPFAM" id="SSF46689">
    <property type="entry name" value="Homeodomain-like"/>
    <property type="match status" value="1"/>
</dbReference>
<proteinExistence type="predicted"/>
<organism evidence="6 7">
    <name type="scientific">Streptoalloteichus hindustanus</name>
    <dbReference type="NCBI Taxonomy" id="2017"/>
    <lineage>
        <taxon>Bacteria</taxon>
        <taxon>Bacillati</taxon>
        <taxon>Actinomycetota</taxon>
        <taxon>Actinomycetes</taxon>
        <taxon>Pseudonocardiales</taxon>
        <taxon>Pseudonocardiaceae</taxon>
        <taxon>Streptoalloteichus</taxon>
    </lineage>
</organism>
<accession>A0A1M4ZE88</accession>
<dbReference type="Pfam" id="PF00440">
    <property type="entry name" value="TetR_N"/>
    <property type="match status" value="1"/>
</dbReference>
<name>A0A1M4ZE88_STRHI</name>
<dbReference type="PROSITE" id="PS50977">
    <property type="entry name" value="HTH_TETR_2"/>
    <property type="match status" value="1"/>
</dbReference>
<keyword evidence="1" id="KW-0805">Transcription regulation</keyword>
<feature type="domain" description="HTH tetR-type" evidence="5">
    <location>
        <begin position="15"/>
        <end position="74"/>
    </location>
</feature>
<dbReference type="InterPro" id="IPR001647">
    <property type="entry name" value="HTH_TetR"/>
</dbReference>
<evidence type="ECO:0000256" key="1">
    <source>
        <dbReference type="ARBA" id="ARBA00023015"/>
    </source>
</evidence>
<dbReference type="InterPro" id="IPR036271">
    <property type="entry name" value="Tet_transcr_reg_TetR-rel_C_sf"/>
</dbReference>
<keyword evidence="3" id="KW-0804">Transcription</keyword>
<sequence>MADAARQPRLRADAVRNRAAILLAARKLIAERGPDVGMDEIARAAHVAVGTLYRHFPTKTDLVGAIMADLGAQLVAVLDAAVARIDNGVSTGMDEIAALLRRVVVHMGQDRLLRAAAASAGSPLPDEVARHARDTLAHMVAAARRDGALHPDIAVDDLALLMATAPGEETPQPERERWVALALRALGPSRSG</sequence>
<evidence type="ECO:0000256" key="2">
    <source>
        <dbReference type="ARBA" id="ARBA00023125"/>
    </source>
</evidence>
<dbReference type="AlphaFoldDB" id="A0A1M4ZE88"/>
<evidence type="ECO:0000313" key="7">
    <source>
        <dbReference type="Proteomes" id="UP000184501"/>
    </source>
</evidence>
<evidence type="ECO:0000313" key="6">
    <source>
        <dbReference type="EMBL" id="SHF16330.1"/>
    </source>
</evidence>
<gene>
    <name evidence="6" type="ORF">SAMN05444320_102706</name>
</gene>
<dbReference type="PANTHER" id="PTHR30055:SF234">
    <property type="entry name" value="HTH-TYPE TRANSCRIPTIONAL REGULATOR BETI"/>
    <property type="match status" value="1"/>
</dbReference>
<dbReference type="GO" id="GO:0000976">
    <property type="term" value="F:transcription cis-regulatory region binding"/>
    <property type="evidence" value="ECO:0007669"/>
    <property type="project" value="TreeGrafter"/>
</dbReference>
<keyword evidence="2 4" id="KW-0238">DNA-binding</keyword>
<dbReference type="InterPro" id="IPR009057">
    <property type="entry name" value="Homeodomain-like_sf"/>
</dbReference>
<dbReference type="PANTHER" id="PTHR30055">
    <property type="entry name" value="HTH-TYPE TRANSCRIPTIONAL REGULATOR RUTR"/>
    <property type="match status" value="1"/>
</dbReference>
<dbReference type="SUPFAM" id="SSF48498">
    <property type="entry name" value="Tetracyclin repressor-like, C-terminal domain"/>
    <property type="match status" value="1"/>
</dbReference>
<evidence type="ECO:0000256" key="3">
    <source>
        <dbReference type="ARBA" id="ARBA00023163"/>
    </source>
</evidence>
<dbReference type="Proteomes" id="UP000184501">
    <property type="component" value="Unassembled WGS sequence"/>
</dbReference>
<dbReference type="InterPro" id="IPR049445">
    <property type="entry name" value="TetR_SbtR-like_C"/>
</dbReference>
<dbReference type="Pfam" id="PF21597">
    <property type="entry name" value="TetR_C_43"/>
    <property type="match status" value="1"/>
</dbReference>
<dbReference type="GO" id="GO:0003700">
    <property type="term" value="F:DNA-binding transcription factor activity"/>
    <property type="evidence" value="ECO:0007669"/>
    <property type="project" value="TreeGrafter"/>
</dbReference>
<reference evidence="6 7" key="1">
    <citation type="submission" date="2016-11" db="EMBL/GenBank/DDBJ databases">
        <authorList>
            <person name="Jaros S."/>
            <person name="Januszkiewicz K."/>
            <person name="Wedrychowicz H."/>
        </authorList>
    </citation>
    <scope>NUCLEOTIDE SEQUENCE [LARGE SCALE GENOMIC DNA]</scope>
    <source>
        <strain evidence="6 7">DSM 44523</strain>
    </source>
</reference>
<protein>
    <submittedName>
        <fullName evidence="6">Transcriptional regulator, TetR family</fullName>
    </submittedName>
</protein>
<dbReference type="EMBL" id="FQVN01000002">
    <property type="protein sequence ID" value="SHF16330.1"/>
    <property type="molecule type" value="Genomic_DNA"/>
</dbReference>
<dbReference type="Gene3D" id="1.10.357.10">
    <property type="entry name" value="Tetracycline Repressor, domain 2"/>
    <property type="match status" value="1"/>
</dbReference>
<dbReference type="PRINTS" id="PR00455">
    <property type="entry name" value="HTHTETR"/>
</dbReference>
<keyword evidence="7" id="KW-1185">Reference proteome</keyword>
<evidence type="ECO:0000259" key="5">
    <source>
        <dbReference type="PROSITE" id="PS50977"/>
    </source>
</evidence>
<dbReference type="STRING" id="2017.SAMN05444320_102706"/>